<keyword evidence="4" id="KW-1185">Reference proteome</keyword>
<protein>
    <submittedName>
        <fullName evidence="3">Uncharacterized protein</fullName>
    </submittedName>
</protein>
<evidence type="ECO:0000256" key="1">
    <source>
        <dbReference type="SAM" id="MobiDB-lite"/>
    </source>
</evidence>
<reference evidence="3 4" key="1">
    <citation type="submission" date="2020-02" db="EMBL/GenBank/DDBJ databases">
        <title>Draft genome sequence of Lactococcus sp. Hs20B0-1.</title>
        <authorList>
            <person name="Noda S."/>
            <person name="Yuki M."/>
            <person name="Ohkuma M."/>
        </authorList>
    </citation>
    <scope>NUCLEOTIDE SEQUENCE [LARGE SCALE GENOMIC DNA]</scope>
    <source>
        <strain evidence="3 4">Hs20B0-1</strain>
    </source>
</reference>
<feature type="transmembrane region" description="Helical" evidence="2">
    <location>
        <begin position="153"/>
        <end position="172"/>
    </location>
</feature>
<feature type="region of interest" description="Disordered" evidence="1">
    <location>
        <begin position="19"/>
        <end position="67"/>
    </location>
</feature>
<proteinExistence type="predicted"/>
<organism evidence="3 4">
    <name type="scientific">Pseudolactococcus insecticola</name>
    <dbReference type="NCBI Taxonomy" id="2709158"/>
    <lineage>
        <taxon>Bacteria</taxon>
        <taxon>Bacillati</taxon>
        <taxon>Bacillota</taxon>
        <taxon>Bacilli</taxon>
        <taxon>Lactobacillales</taxon>
        <taxon>Streptococcaceae</taxon>
        <taxon>Pseudolactococcus</taxon>
    </lineage>
</organism>
<feature type="compositionally biased region" description="Basic residues" evidence="1">
    <location>
        <begin position="22"/>
        <end position="49"/>
    </location>
</feature>
<evidence type="ECO:0000256" key="2">
    <source>
        <dbReference type="SAM" id="Phobius"/>
    </source>
</evidence>
<dbReference type="Proteomes" id="UP000475928">
    <property type="component" value="Unassembled WGS sequence"/>
</dbReference>
<evidence type="ECO:0000313" key="3">
    <source>
        <dbReference type="EMBL" id="GFH41268.1"/>
    </source>
</evidence>
<dbReference type="AlphaFoldDB" id="A0A6A0B9Y8"/>
<dbReference type="RefSeq" id="WP_172357565.1">
    <property type="nucleotide sequence ID" value="NZ_BLLH01000011.1"/>
</dbReference>
<dbReference type="EMBL" id="BLLH01000011">
    <property type="protein sequence ID" value="GFH41268.1"/>
    <property type="molecule type" value="Genomic_DNA"/>
</dbReference>
<accession>A0A6A0B9Y8</accession>
<gene>
    <name evidence="3" type="ORF">Hs20B_16660</name>
</gene>
<evidence type="ECO:0000313" key="4">
    <source>
        <dbReference type="Proteomes" id="UP000475928"/>
    </source>
</evidence>
<keyword evidence="2" id="KW-0812">Transmembrane</keyword>
<keyword evidence="2" id="KW-1133">Transmembrane helix</keyword>
<name>A0A6A0B9Y8_9LACT</name>
<keyword evidence="2" id="KW-0472">Membrane</keyword>
<sequence>MTKINSVDGLLQEFDEQTNGTKKVKTKKVKTKKDKTKKEKKVKNKKTKKVKSENQDVKAVNKNSDASEQQSDKGVVLKYRSLYYSHDFKSLVKREYAIELLEKGKKRSVIIYVKNWFKVLKRFISTISEYGLWQTFKHFKSGVGIKKNYKKSLYFRFGAVFLLFAVAITMNYRKFEADKAALRKIEVVQSKQTYAFKNSSDNTFHFLAGNIVNNNKLAVAVFKFDSDKVRSYNANDYKLLVTKGKNAVQSSKLNLKAKLAFYGTSGYGAIVIQSNGSETLRNLENINISIFNTSILSKIEARDMNLKQSNKALKDLSYVTVPMNFVASGYDSTLKGKNDVSVDDFARFYKAYVSLSNDTEYLKDSKALAKTIKVDRAKLDTAKSSLDTYGVKQFPELSNGYVEGKTPSLGYQLPLENLTKVDLLKELGFSSNAELYKSYEQMSASILNSGTTDDANLSTYDDLANDFKYQTSSGKYYQQDDSSQGLIQSDKPQAVDANKMVKTDLNYDSISTLVSNYNSAYKALISDYNKLYLDVNMNRLKDYLSFYTYEDNNAMSIIDSKNVSIPSK</sequence>
<comment type="caution">
    <text evidence="3">The sequence shown here is derived from an EMBL/GenBank/DDBJ whole genome shotgun (WGS) entry which is preliminary data.</text>
</comment>